<evidence type="ECO:0000256" key="1">
    <source>
        <dbReference type="ARBA" id="ARBA00012386"/>
    </source>
</evidence>
<dbReference type="InterPro" id="IPR039262">
    <property type="entry name" value="DTWD2/TAPT"/>
</dbReference>
<dbReference type="PANTHER" id="PTHR21392:SF4">
    <property type="entry name" value="TRNA-URIDINE AMINOCARBOXYPROPYLTRANSFERASE"/>
    <property type="match status" value="1"/>
</dbReference>
<protein>
    <recommendedName>
        <fullName evidence="1">tRNA-uridine aminocarboxypropyltransferase</fullName>
        <ecNumber evidence="1">2.5.1.25</ecNumber>
    </recommendedName>
</protein>
<keyword evidence="8" id="KW-1185">Reference proteome</keyword>
<reference evidence="7" key="1">
    <citation type="submission" date="2023-05" db="EMBL/GenBank/DDBJ databases">
        <title>Nepenthes gracilis genome sequencing.</title>
        <authorList>
            <person name="Fukushima K."/>
        </authorList>
    </citation>
    <scope>NUCLEOTIDE SEQUENCE</scope>
    <source>
        <strain evidence="7">SING2019-196</strain>
    </source>
</reference>
<dbReference type="AlphaFoldDB" id="A0AAD3TD97"/>
<dbReference type="GO" id="GO:0016432">
    <property type="term" value="F:tRNA-uridine aminocarboxypropyltransferase activity"/>
    <property type="evidence" value="ECO:0007669"/>
    <property type="project" value="UniProtKB-EC"/>
</dbReference>
<sequence>MPSGCKQQDFIPLEDPFPAPEFQSLSPDAALSNLPEIAESGVELGATDTCAPKRSFNSSQLAKLPAACLEAGDIFVKRQKQRMVPVSQYKGTIPKSVMECFSEDASFIPNFASSMSTAQNSEGEALNFILIDGTWSNSGSMFWRLKDCAKFVWGEDNLSCFSLAAVASAMHKLRPQPSGDRTCTAAAAAGLLSELQLLQAFSLYGLGKQAEALEDALMVLLEALTTRRLQMGNLFVVDIVEVFMSCFIEMTDIPASKITWLTKEMVFPVNFTLVPVPVWRCSLTGVAFFRMQ</sequence>
<dbReference type="InterPro" id="IPR005636">
    <property type="entry name" value="DTW"/>
</dbReference>
<dbReference type="Proteomes" id="UP001279734">
    <property type="component" value="Unassembled WGS sequence"/>
</dbReference>
<feature type="domain" description="DTW" evidence="6">
    <location>
        <begin position="19"/>
        <end position="233"/>
    </location>
</feature>
<comment type="caution">
    <text evidence="7">The sequence shown here is derived from an EMBL/GenBank/DDBJ whole genome shotgun (WGS) entry which is preliminary data.</text>
</comment>
<keyword evidence="4" id="KW-0819">tRNA processing</keyword>
<gene>
    <name evidence="7" type="ORF">Nepgr_028839</name>
</gene>
<dbReference type="Pfam" id="PF03942">
    <property type="entry name" value="DTW"/>
    <property type="match status" value="1"/>
</dbReference>
<evidence type="ECO:0000256" key="4">
    <source>
        <dbReference type="ARBA" id="ARBA00022694"/>
    </source>
</evidence>
<accession>A0AAD3TD97</accession>
<dbReference type="SMART" id="SM01144">
    <property type="entry name" value="DTW"/>
    <property type="match status" value="1"/>
</dbReference>
<evidence type="ECO:0000256" key="2">
    <source>
        <dbReference type="ARBA" id="ARBA00022679"/>
    </source>
</evidence>
<comment type="catalytic activity">
    <reaction evidence="5">
        <text>a uridine in tRNA + S-adenosyl-L-methionine = a 3-[(3S)-3-amino-3-carboxypropyl]uridine in tRNA + S-methyl-5'-thioadenosine + H(+)</text>
        <dbReference type="Rhea" id="RHEA:62432"/>
        <dbReference type="Rhea" id="RHEA-COMP:13339"/>
        <dbReference type="Rhea" id="RHEA-COMP:16092"/>
        <dbReference type="ChEBI" id="CHEBI:15378"/>
        <dbReference type="ChEBI" id="CHEBI:17509"/>
        <dbReference type="ChEBI" id="CHEBI:59789"/>
        <dbReference type="ChEBI" id="CHEBI:65315"/>
        <dbReference type="ChEBI" id="CHEBI:82930"/>
        <dbReference type="EC" id="2.5.1.25"/>
    </reaction>
</comment>
<dbReference type="EMBL" id="BSYO01000032">
    <property type="protein sequence ID" value="GMH26996.1"/>
    <property type="molecule type" value="Genomic_DNA"/>
</dbReference>
<name>A0AAD3TD97_NEPGR</name>
<evidence type="ECO:0000256" key="3">
    <source>
        <dbReference type="ARBA" id="ARBA00022691"/>
    </source>
</evidence>
<evidence type="ECO:0000313" key="7">
    <source>
        <dbReference type="EMBL" id="GMH26996.1"/>
    </source>
</evidence>
<evidence type="ECO:0000256" key="5">
    <source>
        <dbReference type="ARBA" id="ARBA00048718"/>
    </source>
</evidence>
<dbReference type="EC" id="2.5.1.25" evidence="1"/>
<keyword evidence="3" id="KW-0949">S-adenosyl-L-methionine</keyword>
<dbReference type="PANTHER" id="PTHR21392">
    <property type="entry name" value="TRNA-URIDINE AMINOCARBOXYPROPYLTRANSFERASE 2"/>
    <property type="match status" value="1"/>
</dbReference>
<proteinExistence type="predicted"/>
<organism evidence="7 8">
    <name type="scientific">Nepenthes gracilis</name>
    <name type="common">Slender pitcher plant</name>
    <dbReference type="NCBI Taxonomy" id="150966"/>
    <lineage>
        <taxon>Eukaryota</taxon>
        <taxon>Viridiplantae</taxon>
        <taxon>Streptophyta</taxon>
        <taxon>Embryophyta</taxon>
        <taxon>Tracheophyta</taxon>
        <taxon>Spermatophyta</taxon>
        <taxon>Magnoliopsida</taxon>
        <taxon>eudicotyledons</taxon>
        <taxon>Gunneridae</taxon>
        <taxon>Pentapetalae</taxon>
        <taxon>Caryophyllales</taxon>
        <taxon>Nepenthaceae</taxon>
        <taxon>Nepenthes</taxon>
    </lineage>
</organism>
<evidence type="ECO:0000259" key="6">
    <source>
        <dbReference type="SMART" id="SM01144"/>
    </source>
</evidence>
<evidence type="ECO:0000313" key="8">
    <source>
        <dbReference type="Proteomes" id="UP001279734"/>
    </source>
</evidence>
<dbReference type="GO" id="GO:0008033">
    <property type="term" value="P:tRNA processing"/>
    <property type="evidence" value="ECO:0007669"/>
    <property type="project" value="UniProtKB-KW"/>
</dbReference>
<keyword evidence="2" id="KW-0808">Transferase</keyword>